<dbReference type="OMA" id="ANVFYLY"/>
<dbReference type="GO" id="GO:0044205">
    <property type="term" value="P:'de novo' UMP biosynthetic process"/>
    <property type="evidence" value="ECO:0007669"/>
    <property type="project" value="UniProtKB-UniPathway"/>
</dbReference>
<dbReference type="GO" id="GO:0006207">
    <property type="term" value="P:'de novo' pyrimidine nucleobase biosynthetic process"/>
    <property type="evidence" value="ECO:0007669"/>
    <property type="project" value="TreeGrafter"/>
</dbReference>
<dbReference type="Proteomes" id="UP000078597">
    <property type="component" value="Unassembled WGS sequence"/>
</dbReference>
<dbReference type="UniPathway" id="UPA00070">
    <property type="reaction ID" value="UER00119"/>
</dbReference>
<keyword evidence="13" id="KW-1185">Reference proteome</keyword>
<dbReference type="GO" id="GO:0005737">
    <property type="term" value="C:cytoplasm"/>
    <property type="evidence" value="ECO:0007669"/>
    <property type="project" value="TreeGrafter"/>
</dbReference>
<dbReference type="KEGG" id="pmal:PMUG01_10031900"/>
<dbReference type="GO" id="GO:0004588">
    <property type="term" value="F:orotate phosphoribosyltransferase activity"/>
    <property type="evidence" value="ECO:0007669"/>
    <property type="project" value="UniProtKB-EC"/>
</dbReference>
<dbReference type="GO" id="GO:0046132">
    <property type="term" value="P:pyrimidine ribonucleoside biosynthetic process"/>
    <property type="evidence" value="ECO:0007669"/>
    <property type="project" value="TreeGrafter"/>
</dbReference>
<evidence type="ECO:0000313" key="13">
    <source>
        <dbReference type="Proteomes" id="UP000219813"/>
    </source>
</evidence>
<dbReference type="InterPro" id="IPR000836">
    <property type="entry name" value="PRTase_dom"/>
</dbReference>
<comment type="pathway">
    <text evidence="1">Pyrimidine metabolism; UMP biosynthesis via de novo pathway; UMP from orotate: step 1/2.</text>
</comment>
<keyword evidence="3 8" id="KW-0328">Glycosyltransferase</keyword>
<sequence length="253" mass="29203">MKIEYSNASNLTDEDLYGKYVQLRKSIDMEKGTTHSDYIKEMKDLLMAVLLKYKAIKFGDFVLKSKRKSKYFFSSGVLNNIVSANIISFLIANLILTKNIPFDYLLGASYKGIPIVTLTSHFLFSSNKFANVFYLYDRKEKKEYGDKTAIVGNIDEQDTTIIDNGNTNHSKEKNVIIIDDVFTCGTALGEIINKLKCYHNLKVIAFIVLLNRNEYEINEMNEKVYFKDLFEQKFHIPLYSILSYNEDLEHIIG</sequence>
<feature type="transmembrane region" description="Helical" evidence="6">
    <location>
        <begin position="115"/>
        <end position="136"/>
    </location>
</feature>
<keyword evidence="4 8" id="KW-0808">Transferase</keyword>
<dbReference type="Pfam" id="PF00156">
    <property type="entry name" value="Pribosyltran"/>
    <property type="match status" value="1"/>
</dbReference>
<keyword evidence="6" id="KW-1133">Transmembrane helix</keyword>
<dbReference type="InterPro" id="IPR023031">
    <property type="entry name" value="OPRT"/>
</dbReference>
<proteinExistence type="inferred from homology"/>
<dbReference type="CDD" id="cd06223">
    <property type="entry name" value="PRTases_typeI"/>
    <property type="match status" value="1"/>
</dbReference>
<dbReference type="EMBL" id="FLQW01000856">
    <property type="protein sequence ID" value="SBS86395.1"/>
    <property type="molecule type" value="Genomic_DNA"/>
</dbReference>
<accession>A0A1A8W0I7</accession>
<evidence type="ECO:0000313" key="11">
    <source>
        <dbReference type="Proteomes" id="UP000078597"/>
    </source>
</evidence>
<evidence type="ECO:0000256" key="1">
    <source>
        <dbReference type="ARBA" id="ARBA00004889"/>
    </source>
</evidence>
<evidence type="ECO:0000313" key="9">
    <source>
        <dbReference type="EMBL" id="SBT71751.1"/>
    </source>
</evidence>
<dbReference type="HAMAP" id="MF_01208">
    <property type="entry name" value="PyrE"/>
    <property type="match status" value="1"/>
</dbReference>
<accession>A0A1C3KDW8</accession>
<dbReference type="SUPFAM" id="SSF53271">
    <property type="entry name" value="PRTase-like"/>
    <property type="match status" value="1"/>
</dbReference>
<reference evidence="12 13" key="3">
    <citation type="submission" date="2016-06" db="EMBL/GenBank/DDBJ databases">
        <authorList>
            <consortium name="Pathogen Informatics"/>
        </authorList>
    </citation>
    <scope>NUCLEOTIDE SEQUENCE [LARGE SCALE GENOMIC DNA]</scope>
    <source>
        <strain evidence="9">PmlGA01</strain>
    </source>
</reference>
<dbReference type="EMBL" id="LT594631">
    <property type="protein sequence ID" value="SCN44938.1"/>
    <property type="molecule type" value="Genomic_DNA"/>
</dbReference>
<dbReference type="OrthoDB" id="5553476at2759"/>
<gene>
    <name evidence="9" type="primary">OPRT</name>
    <name evidence="8" type="ORF">PMALA_015930</name>
    <name evidence="9" type="ORF">PMLGA01_100023200</name>
    <name evidence="10" type="ORF">PMUG01_10031900</name>
</gene>
<evidence type="ECO:0000313" key="8">
    <source>
        <dbReference type="EMBL" id="SBS86395.1"/>
    </source>
</evidence>
<feature type="transmembrane region" description="Helical" evidence="6">
    <location>
        <begin position="71"/>
        <end position="95"/>
    </location>
</feature>
<dbReference type="EC" id="2.4.2.10" evidence="2"/>
<evidence type="ECO:0000256" key="4">
    <source>
        <dbReference type="ARBA" id="ARBA00022679"/>
    </source>
</evidence>
<dbReference type="PANTHER" id="PTHR46683">
    <property type="entry name" value="OROTATE PHOSPHORIBOSYLTRANSFERASE 1-RELATED"/>
    <property type="match status" value="1"/>
</dbReference>
<dbReference type="AlphaFoldDB" id="A0A1A8W0I7"/>
<name>A0A1A8W0I7_PLAMA</name>
<dbReference type="PANTHER" id="PTHR46683:SF1">
    <property type="entry name" value="OROTATE PHOSPHORIBOSYLTRANSFERASE 1-RELATED"/>
    <property type="match status" value="1"/>
</dbReference>
<evidence type="ECO:0000259" key="7">
    <source>
        <dbReference type="Pfam" id="PF00156"/>
    </source>
</evidence>
<evidence type="ECO:0000256" key="6">
    <source>
        <dbReference type="SAM" id="Phobius"/>
    </source>
</evidence>
<dbReference type="GeneID" id="39869319"/>
<protein>
    <recommendedName>
        <fullName evidence="2">orotate phosphoribosyltransferase</fullName>
        <ecNumber evidence="2">2.4.2.10</ecNumber>
    </recommendedName>
</protein>
<keyword evidence="5" id="KW-0665">Pyrimidine biosynthesis</keyword>
<dbReference type="InterPro" id="IPR029057">
    <property type="entry name" value="PRTase-like"/>
</dbReference>
<dbReference type="Proteomes" id="UP000219813">
    <property type="component" value="Chromosome 10"/>
</dbReference>
<dbReference type="RefSeq" id="XP_028862093.1">
    <property type="nucleotide sequence ID" value="XM_029005512.1"/>
</dbReference>
<dbReference type="Proteomes" id="UP000219799">
    <property type="component" value="Chromosome 10"/>
</dbReference>
<keyword evidence="6" id="KW-0812">Transmembrane</keyword>
<keyword evidence="6" id="KW-0472">Membrane</keyword>
<evidence type="ECO:0000256" key="3">
    <source>
        <dbReference type="ARBA" id="ARBA00022676"/>
    </source>
</evidence>
<dbReference type="VEuPathDB" id="PlasmoDB:PmUG01_10031900"/>
<feature type="domain" description="Phosphoribosyltransferase" evidence="7">
    <location>
        <begin position="84"/>
        <end position="229"/>
    </location>
</feature>
<reference evidence="11" key="2">
    <citation type="submission" date="2016-05" db="EMBL/GenBank/DDBJ databases">
        <authorList>
            <person name="Naeem Raeece"/>
        </authorList>
    </citation>
    <scope>NUCLEOTIDE SEQUENCE [LARGE SCALE GENOMIC DNA]</scope>
</reference>
<dbReference type="EMBL" id="LT594498">
    <property type="protein sequence ID" value="SBT71751.1"/>
    <property type="molecule type" value="Genomic_DNA"/>
</dbReference>
<dbReference type="Gene3D" id="3.40.50.2020">
    <property type="match status" value="1"/>
</dbReference>
<reference evidence="8" key="1">
    <citation type="submission" date="2016-05" db="EMBL/GenBank/DDBJ databases">
        <authorList>
            <person name="Lavstsen T."/>
            <person name="Jespersen J.S."/>
        </authorList>
    </citation>
    <scope>NUCLEOTIDE SEQUENCE [LARGE SCALE GENOMIC DNA]</scope>
</reference>
<evidence type="ECO:0000313" key="10">
    <source>
        <dbReference type="EMBL" id="SCN44938.1"/>
    </source>
</evidence>
<organism evidence="8 11">
    <name type="scientific">Plasmodium malariae</name>
    <dbReference type="NCBI Taxonomy" id="5858"/>
    <lineage>
        <taxon>Eukaryota</taxon>
        <taxon>Sar</taxon>
        <taxon>Alveolata</taxon>
        <taxon>Apicomplexa</taxon>
        <taxon>Aconoidasida</taxon>
        <taxon>Haemosporida</taxon>
        <taxon>Plasmodiidae</taxon>
        <taxon>Plasmodium</taxon>
        <taxon>Plasmodium (Plasmodium)</taxon>
    </lineage>
</organism>
<evidence type="ECO:0000256" key="2">
    <source>
        <dbReference type="ARBA" id="ARBA00011971"/>
    </source>
</evidence>
<evidence type="ECO:0000313" key="12">
    <source>
        <dbReference type="Proteomes" id="UP000219799"/>
    </source>
</evidence>
<evidence type="ECO:0000256" key="5">
    <source>
        <dbReference type="ARBA" id="ARBA00022975"/>
    </source>
</evidence>